<dbReference type="GO" id="GO:0008972">
    <property type="term" value="F:phosphomethylpyrimidine kinase activity"/>
    <property type="evidence" value="ECO:0007669"/>
    <property type="project" value="InterPro"/>
</dbReference>
<evidence type="ECO:0000256" key="2">
    <source>
        <dbReference type="ARBA" id="ARBA00022679"/>
    </source>
</evidence>
<evidence type="ECO:0000256" key="10">
    <source>
        <dbReference type="ARBA" id="ARBA00047334"/>
    </source>
</evidence>
<evidence type="ECO:0000313" key="16">
    <source>
        <dbReference type="EMBL" id="RRJ24031.1"/>
    </source>
</evidence>
<dbReference type="InterPro" id="IPR022998">
    <property type="entry name" value="ThiamineP_synth_TenI"/>
</dbReference>
<keyword evidence="17" id="KW-1185">Reference proteome</keyword>
<dbReference type="RefSeq" id="WP_046518867.1">
    <property type="nucleotide sequence ID" value="NZ_LAVS01000005.1"/>
</dbReference>
<sequence>MTQVNNTAVIWSIAGSDNSAGAGIQADLKTIQSFSTPEQPLHLCTLVTAITAQHSSGVDACMAVYVELLHLQAMALLKDAKPSVIKIGLLVNAAQVLWLADFLQQLRKSLPDLLVMYDPVAISSSGSTMAEPDLYQAVVQHLLPHIDLLTPNLQELEALTQSPDTEQAVKLLLNTGVKAVLVKGGHAEATLCTDLLFISENFRYLGYPAYTNYIRLSSTRQQHHFNHGTGCCLSSALAAALALGYALEDAFVVAKTYINQGLSQPVAITECSGTLGHWGFPAKPEYLPELLTDKLLPPAQAFAPLKAALVLYVIVPSVAELERALVAGVKTLQLRIKSTNPQQLRQQIQQAIQLCQHPDVQLFINDHWQLALELGAYGVHLGQEDINSANLAALQQAGLRLGVSSHGFYKLLRAQQLQPSYLAIGAIFATQTKEMTGKLQGLQKLARYPALFPDIPLVAIGGINESNAKAVLATGIRHLAVVQAFAQATDPKLWVQQMQQFITEAQHAY</sequence>
<dbReference type="HAMAP" id="MF_00097">
    <property type="entry name" value="TMP_synthase"/>
    <property type="match status" value="1"/>
</dbReference>
<dbReference type="Pfam" id="PF08543">
    <property type="entry name" value="Phos_pyr_kin"/>
    <property type="match status" value="1"/>
</dbReference>
<dbReference type="NCBIfam" id="TIGR00693">
    <property type="entry name" value="thiE"/>
    <property type="match status" value="1"/>
</dbReference>
<dbReference type="Proteomes" id="UP000276260">
    <property type="component" value="Unassembled WGS sequence"/>
</dbReference>
<comment type="catalytic activity">
    <reaction evidence="12 13">
        <text>2-[(2R,5Z)-2-carboxy-4-methylthiazol-5(2H)-ylidene]ethyl phosphate + 4-amino-2-methyl-5-(diphosphooxymethyl)pyrimidine + 2 H(+) = thiamine phosphate + CO2 + diphosphate</text>
        <dbReference type="Rhea" id="RHEA:47844"/>
        <dbReference type="ChEBI" id="CHEBI:15378"/>
        <dbReference type="ChEBI" id="CHEBI:16526"/>
        <dbReference type="ChEBI" id="CHEBI:33019"/>
        <dbReference type="ChEBI" id="CHEBI:37575"/>
        <dbReference type="ChEBI" id="CHEBI:57841"/>
        <dbReference type="ChEBI" id="CHEBI:62899"/>
        <dbReference type="EC" id="2.5.1.3"/>
    </reaction>
</comment>
<feature type="binding site" evidence="13">
    <location>
        <position position="366"/>
    </location>
    <ligand>
        <name>Mg(2+)</name>
        <dbReference type="ChEBI" id="CHEBI:18420"/>
    </ligand>
</feature>
<comment type="function">
    <text evidence="13">Condenses 4-methyl-5-(beta-hydroxyethyl)thiazole monophosphate (THZ-P) and 2-methyl-4-amino-5-hydroxymethyl pyrimidine pyrophosphate (HMP-PP) to form thiamine monophosphate (TMP).</text>
</comment>
<keyword evidence="3 13" id="KW-0479">Metal-binding</keyword>
<dbReference type="FunFam" id="3.20.20.70:FF:000064">
    <property type="entry name" value="Thiamine-phosphate synthase"/>
    <property type="match status" value="1"/>
</dbReference>
<evidence type="ECO:0000313" key="17">
    <source>
        <dbReference type="Proteomes" id="UP000276260"/>
    </source>
</evidence>
<dbReference type="InterPro" id="IPR034291">
    <property type="entry name" value="TMP_synthase"/>
</dbReference>
<comment type="similarity">
    <text evidence="13">Belongs to the thiamine-phosphate synthase family.</text>
</comment>
<keyword evidence="2 13" id="KW-0808">Transferase</keyword>
<dbReference type="SUPFAM" id="SSF51391">
    <property type="entry name" value="Thiamin phosphate synthase"/>
    <property type="match status" value="1"/>
</dbReference>
<dbReference type="InterPro" id="IPR013749">
    <property type="entry name" value="PM/HMP-P_kinase-1"/>
</dbReference>
<dbReference type="PANTHER" id="PTHR20858">
    <property type="entry name" value="PHOSPHOMETHYLPYRIMIDINE KINASE"/>
    <property type="match status" value="1"/>
</dbReference>
<organism evidence="16 17">
    <name type="scientific">Rheinheimera mesophila</name>
    <dbReference type="NCBI Taxonomy" id="1547515"/>
    <lineage>
        <taxon>Bacteria</taxon>
        <taxon>Pseudomonadati</taxon>
        <taxon>Pseudomonadota</taxon>
        <taxon>Gammaproteobacteria</taxon>
        <taxon>Chromatiales</taxon>
        <taxon>Chromatiaceae</taxon>
        <taxon>Rheinheimera</taxon>
    </lineage>
</organism>
<dbReference type="InterPro" id="IPR013785">
    <property type="entry name" value="Aldolase_TIM"/>
</dbReference>
<comment type="caution">
    <text evidence="13">Lacks conserved residue(s) required for the propagation of feature annotation.</text>
</comment>
<comment type="cofactor">
    <cofactor evidence="13">
        <name>Mg(2+)</name>
        <dbReference type="ChEBI" id="CHEBI:18420"/>
    </cofactor>
    <text evidence="13">Binds 1 Mg(2+) ion per subunit.</text>
</comment>
<evidence type="ECO:0000259" key="14">
    <source>
        <dbReference type="Pfam" id="PF02581"/>
    </source>
</evidence>
<evidence type="ECO:0000256" key="8">
    <source>
        <dbReference type="ARBA" id="ARBA00022977"/>
    </source>
</evidence>
<dbReference type="InterPro" id="IPR029056">
    <property type="entry name" value="Ribokinase-like"/>
</dbReference>
<evidence type="ECO:0000256" key="1">
    <source>
        <dbReference type="ARBA" id="ARBA00005165"/>
    </source>
</evidence>
<reference evidence="16 17" key="1">
    <citation type="submission" date="2018-11" db="EMBL/GenBank/DDBJ databases">
        <title>Draft genome analysis of Rheinheimera mesophila isolated from an industrial waste site.</title>
        <authorList>
            <person name="Yu Q."/>
            <person name="Qi Y."/>
            <person name="Zhang H."/>
            <person name="Lu Y."/>
            <person name="Pu J."/>
        </authorList>
    </citation>
    <scope>NUCLEOTIDE SEQUENCE [LARGE SCALE GENOMIC DNA]</scope>
    <source>
        <strain evidence="16 17">IITR13</strain>
    </source>
</reference>
<keyword evidence="6" id="KW-0067">ATP-binding</keyword>
<evidence type="ECO:0000256" key="5">
    <source>
        <dbReference type="ARBA" id="ARBA00022777"/>
    </source>
</evidence>
<dbReference type="SUPFAM" id="SSF53613">
    <property type="entry name" value="Ribokinase-like"/>
    <property type="match status" value="1"/>
</dbReference>
<dbReference type="GO" id="GO:0004789">
    <property type="term" value="F:thiamine-phosphate diphosphorylase activity"/>
    <property type="evidence" value="ECO:0007669"/>
    <property type="project" value="UniProtKB-UniRule"/>
</dbReference>
<name>A0A3P3QRY4_9GAMM</name>
<evidence type="ECO:0000256" key="4">
    <source>
        <dbReference type="ARBA" id="ARBA00022741"/>
    </source>
</evidence>
<dbReference type="GO" id="GO:0009229">
    <property type="term" value="P:thiamine diphosphate biosynthetic process"/>
    <property type="evidence" value="ECO:0007669"/>
    <property type="project" value="UniProtKB-UniRule"/>
</dbReference>
<comment type="catalytic activity">
    <reaction evidence="11 13">
        <text>2-(2-carboxy-4-methylthiazol-5-yl)ethyl phosphate + 4-amino-2-methyl-5-(diphosphooxymethyl)pyrimidine + 2 H(+) = thiamine phosphate + CO2 + diphosphate</text>
        <dbReference type="Rhea" id="RHEA:47848"/>
        <dbReference type="ChEBI" id="CHEBI:15378"/>
        <dbReference type="ChEBI" id="CHEBI:16526"/>
        <dbReference type="ChEBI" id="CHEBI:33019"/>
        <dbReference type="ChEBI" id="CHEBI:37575"/>
        <dbReference type="ChEBI" id="CHEBI:57841"/>
        <dbReference type="ChEBI" id="CHEBI:62890"/>
        <dbReference type="EC" id="2.5.1.3"/>
    </reaction>
</comment>
<dbReference type="Gene3D" id="3.20.20.70">
    <property type="entry name" value="Aldolase class I"/>
    <property type="match status" value="1"/>
</dbReference>
<evidence type="ECO:0000256" key="12">
    <source>
        <dbReference type="ARBA" id="ARBA00047883"/>
    </source>
</evidence>
<keyword evidence="4" id="KW-0547">Nucleotide-binding</keyword>
<evidence type="ECO:0000256" key="3">
    <source>
        <dbReference type="ARBA" id="ARBA00022723"/>
    </source>
</evidence>
<dbReference type="EMBL" id="RRCF01000001">
    <property type="protein sequence ID" value="RRJ24031.1"/>
    <property type="molecule type" value="Genomic_DNA"/>
</dbReference>
<gene>
    <name evidence="13 16" type="primary">thiE</name>
    <name evidence="16" type="ORF">EIK76_08270</name>
</gene>
<dbReference type="GO" id="GO:0005829">
    <property type="term" value="C:cytosol"/>
    <property type="evidence" value="ECO:0007669"/>
    <property type="project" value="TreeGrafter"/>
</dbReference>
<keyword evidence="7 13" id="KW-0460">Magnesium</keyword>
<feature type="binding site" evidence="13">
    <location>
        <position position="433"/>
    </location>
    <ligand>
        <name>4-amino-2-methyl-5-(diphosphooxymethyl)pyrimidine</name>
        <dbReference type="ChEBI" id="CHEBI:57841"/>
    </ligand>
</feature>
<dbReference type="GO" id="GO:0008902">
    <property type="term" value="F:hydroxymethylpyrimidine kinase activity"/>
    <property type="evidence" value="ECO:0007669"/>
    <property type="project" value="TreeGrafter"/>
</dbReference>
<protein>
    <recommendedName>
        <fullName evidence="13">Thiamine-phosphate synthase</fullName>
        <shortName evidence="13">TP synthase</shortName>
        <shortName evidence="13">TPS</shortName>
        <ecNumber evidence="13">2.5.1.3</ecNumber>
    </recommendedName>
    <alternativeName>
        <fullName evidence="13">Thiamine-phosphate pyrophosphorylase</fullName>
        <shortName evidence="13">TMP pyrophosphorylase</shortName>
        <shortName evidence="13">TMP-PPase</shortName>
    </alternativeName>
</protein>
<evidence type="ECO:0000256" key="6">
    <source>
        <dbReference type="ARBA" id="ARBA00022840"/>
    </source>
</evidence>
<evidence type="ECO:0000256" key="13">
    <source>
        <dbReference type="HAMAP-Rule" id="MF_00097"/>
    </source>
</evidence>
<feature type="binding site" evidence="13">
    <location>
        <position position="365"/>
    </location>
    <ligand>
        <name>4-amino-2-methyl-5-(diphosphooxymethyl)pyrimidine</name>
        <dbReference type="ChEBI" id="CHEBI:57841"/>
    </ligand>
</feature>
<feature type="domain" description="Pyridoxamine kinase/Phosphomethylpyrimidine kinase" evidence="15">
    <location>
        <begin position="17"/>
        <end position="273"/>
    </location>
</feature>
<feature type="binding site" evidence="13">
    <location>
        <begin position="430"/>
        <end position="432"/>
    </location>
    <ligand>
        <name>2-[(2R,5Z)-2-carboxy-4-methylthiazol-5(2H)-ylidene]ethyl phosphate</name>
        <dbReference type="ChEBI" id="CHEBI:62899"/>
    </ligand>
</feature>
<dbReference type="GO" id="GO:0009228">
    <property type="term" value="P:thiamine biosynthetic process"/>
    <property type="evidence" value="ECO:0007669"/>
    <property type="project" value="UniProtKB-KW"/>
</dbReference>
<dbReference type="InterPro" id="IPR036206">
    <property type="entry name" value="ThiamineP_synth_sf"/>
</dbReference>
<keyword evidence="8 13" id="KW-0784">Thiamine biosynthesis</keyword>
<dbReference type="Pfam" id="PF02581">
    <property type="entry name" value="TMP-TENI"/>
    <property type="match status" value="1"/>
</dbReference>
<evidence type="ECO:0000259" key="15">
    <source>
        <dbReference type="Pfam" id="PF08543"/>
    </source>
</evidence>
<feature type="binding site" evidence="13">
    <location>
        <position position="462"/>
    </location>
    <ligand>
        <name>2-[(2R,5Z)-2-carboxy-4-methylthiazol-5(2H)-ylidene]ethyl phosphate</name>
        <dbReference type="ChEBI" id="CHEBI:62899"/>
    </ligand>
</feature>
<evidence type="ECO:0000256" key="7">
    <source>
        <dbReference type="ARBA" id="ARBA00022842"/>
    </source>
</evidence>
<evidence type="ECO:0000256" key="9">
    <source>
        <dbReference type="ARBA" id="ARBA00023268"/>
    </source>
</evidence>
<comment type="catalytic activity">
    <reaction evidence="10 13">
        <text>4-methyl-5-(2-phosphooxyethyl)-thiazole + 4-amino-2-methyl-5-(diphosphooxymethyl)pyrimidine + H(+) = thiamine phosphate + diphosphate</text>
        <dbReference type="Rhea" id="RHEA:22328"/>
        <dbReference type="ChEBI" id="CHEBI:15378"/>
        <dbReference type="ChEBI" id="CHEBI:33019"/>
        <dbReference type="ChEBI" id="CHEBI:37575"/>
        <dbReference type="ChEBI" id="CHEBI:57841"/>
        <dbReference type="ChEBI" id="CHEBI:58296"/>
        <dbReference type="EC" id="2.5.1.3"/>
    </reaction>
</comment>
<feature type="binding site" evidence="13">
    <location>
        <begin position="333"/>
        <end position="337"/>
    </location>
    <ligand>
        <name>4-amino-2-methyl-5-(diphosphooxymethyl)pyrimidine</name>
        <dbReference type="ChEBI" id="CHEBI:57841"/>
    </ligand>
</feature>
<accession>A0A3P3QRY4</accession>
<dbReference type="AlphaFoldDB" id="A0A3P3QRY4"/>
<keyword evidence="9" id="KW-0511">Multifunctional enzyme</keyword>
<dbReference type="UniPathway" id="UPA00060">
    <property type="reaction ID" value="UER00138"/>
</dbReference>
<dbReference type="GO" id="GO:0000287">
    <property type="term" value="F:magnesium ion binding"/>
    <property type="evidence" value="ECO:0007669"/>
    <property type="project" value="UniProtKB-UniRule"/>
</dbReference>
<feature type="binding site" evidence="13">
    <location>
        <position position="404"/>
    </location>
    <ligand>
        <name>4-amino-2-methyl-5-(diphosphooxymethyl)pyrimidine</name>
        <dbReference type="ChEBI" id="CHEBI:57841"/>
    </ligand>
</feature>
<dbReference type="Gene3D" id="3.40.1190.20">
    <property type="match status" value="1"/>
</dbReference>
<dbReference type="InterPro" id="IPR004399">
    <property type="entry name" value="HMP/HMP-P_kinase_dom"/>
</dbReference>
<proteinExistence type="inferred from homology"/>
<dbReference type="OrthoDB" id="9810880at2"/>
<feature type="domain" description="Thiamine phosphate synthase/TenI" evidence="14">
    <location>
        <begin position="317"/>
        <end position="484"/>
    </location>
</feature>
<keyword evidence="5" id="KW-0418">Kinase</keyword>
<comment type="caution">
    <text evidence="16">The sequence shown here is derived from an EMBL/GenBank/DDBJ whole genome shotgun (WGS) entry which is preliminary data.</text>
</comment>
<dbReference type="EC" id="2.5.1.3" evidence="13"/>
<comment type="pathway">
    <text evidence="1 13">Cofactor biosynthesis; thiamine diphosphate biosynthesis; thiamine phosphate from 4-amino-2-methyl-5-diphosphomethylpyrimidine and 4-methyl-5-(2-phosphoethyl)-thiazole: step 1/1.</text>
</comment>
<dbReference type="GO" id="GO:0005524">
    <property type="term" value="F:ATP binding"/>
    <property type="evidence" value="ECO:0007669"/>
    <property type="project" value="UniProtKB-KW"/>
</dbReference>
<evidence type="ECO:0000256" key="11">
    <source>
        <dbReference type="ARBA" id="ARBA00047851"/>
    </source>
</evidence>
<dbReference type="PANTHER" id="PTHR20858:SF17">
    <property type="entry name" value="HYDROXYMETHYLPYRIMIDINE_PHOSPHOMETHYLPYRIMIDINE KINASE THI20-RELATED"/>
    <property type="match status" value="1"/>
</dbReference>
<dbReference type="CDD" id="cd00564">
    <property type="entry name" value="TMP_TenI"/>
    <property type="match status" value="1"/>
</dbReference>
<dbReference type="CDD" id="cd01169">
    <property type="entry name" value="HMPP_kinase"/>
    <property type="match status" value="1"/>
</dbReference>
<feature type="binding site" evidence="13">
    <location>
        <position position="385"/>
    </location>
    <ligand>
        <name>Mg(2+)</name>
        <dbReference type="ChEBI" id="CHEBI:18420"/>
    </ligand>
</feature>